<dbReference type="GO" id="GO:0051996">
    <property type="term" value="F:squalene synthase [NAD(P)H] activity"/>
    <property type="evidence" value="ECO:0007669"/>
    <property type="project" value="InterPro"/>
</dbReference>
<dbReference type="AlphaFoldDB" id="A0A366FC01"/>
<sequence>MSEIGAPAVPAATGSSFYLAMRILPEQRRKAMYAVYDFCRAVDDIADGSGPSASRMAGLDRWRAEIDGLYAGRPVAALSDLAEAVRRFGLRKADFDAVIDGMAMDAAENIRAPDWATLDLYCDRVASAVGRLSVRIFGMNEAAGEALAHHLGRALQLTNILRDIDEDAAIGRLYLPREALTAAGVSSDEPLAAAADPRLARACVEVAARARAHFVESGRIMAGEPRAAVRAPRLMAAAYQSILDRMQARGFAPPRRRIGADRLRVLGALLRYGLA</sequence>
<dbReference type="RefSeq" id="WP_113889831.1">
    <property type="nucleotide sequence ID" value="NZ_QNRK01000014.1"/>
</dbReference>
<dbReference type="PANTHER" id="PTHR31480">
    <property type="entry name" value="BIFUNCTIONAL LYCOPENE CYCLASE/PHYTOENE SYNTHASE"/>
    <property type="match status" value="1"/>
</dbReference>
<dbReference type="SFLD" id="SFLDG01018">
    <property type="entry name" value="Squalene/Phytoene_Synthase_Lik"/>
    <property type="match status" value="1"/>
</dbReference>
<dbReference type="EMBL" id="QNRK01000014">
    <property type="protein sequence ID" value="RBP12192.1"/>
    <property type="molecule type" value="Genomic_DNA"/>
</dbReference>
<dbReference type="Pfam" id="PF00494">
    <property type="entry name" value="SQS_PSY"/>
    <property type="match status" value="1"/>
</dbReference>
<dbReference type="InterPro" id="IPR002060">
    <property type="entry name" value="Squ/phyt_synthse"/>
</dbReference>
<dbReference type="InterPro" id="IPR008949">
    <property type="entry name" value="Isoprenoid_synthase_dom_sf"/>
</dbReference>
<name>A0A366FC01_9HYPH</name>
<dbReference type="PROSITE" id="PS01044">
    <property type="entry name" value="SQUALEN_PHYTOEN_SYN_1"/>
    <property type="match status" value="1"/>
</dbReference>
<accession>A0A366FC01</accession>
<dbReference type="SFLD" id="SFLDG01212">
    <property type="entry name" value="Phytoene_synthase_like"/>
    <property type="match status" value="1"/>
</dbReference>
<dbReference type="InterPro" id="IPR019845">
    <property type="entry name" value="Squalene/phytoene_synthase_CS"/>
</dbReference>
<comment type="caution">
    <text evidence="2">The sequence shown here is derived from an EMBL/GenBank/DDBJ whole genome shotgun (WGS) entry which is preliminary data.</text>
</comment>
<organism evidence="2 3">
    <name type="scientific">Roseiarcus fermentans</name>
    <dbReference type="NCBI Taxonomy" id="1473586"/>
    <lineage>
        <taxon>Bacteria</taxon>
        <taxon>Pseudomonadati</taxon>
        <taxon>Pseudomonadota</taxon>
        <taxon>Alphaproteobacteria</taxon>
        <taxon>Hyphomicrobiales</taxon>
        <taxon>Roseiarcaceae</taxon>
        <taxon>Roseiarcus</taxon>
    </lineage>
</organism>
<dbReference type="Gene3D" id="1.10.600.10">
    <property type="entry name" value="Farnesyl Diphosphate Synthase"/>
    <property type="match status" value="1"/>
</dbReference>
<dbReference type="InterPro" id="IPR044843">
    <property type="entry name" value="Trans_IPPS_bact-type"/>
</dbReference>
<dbReference type="CDD" id="cd00683">
    <property type="entry name" value="Trans_IPPS_HH"/>
    <property type="match status" value="1"/>
</dbReference>
<dbReference type="Proteomes" id="UP000253529">
    <property type="component" value="Unassembled WGS sequence"/>
</dbReference>
<dbReference type="InterPro" id="IPR017828">
    <property type="entry name" value="SQ_synth_HpnD-like"/>
</dbReference>
<dbReference type="PROSITE" id="PS01045">
    <property type="entry name" value="SQUALEN_PHYTOEN_SYN_2"/>
    <property type="match status" value="1"/>
</dbReference>
<dbReference type="OrthoDB" id="9807580at2"/>
<protein>
    <submittedName>
        <fullName evidence="2">Farnesyl-diphosphate farnesyltransferase</fullName>
    </submittedName>
</protein>
<dbReference type="NCBIfam" id="TIGR03465">
    <property type="entry name" value="HpnD"/>
    <property type="match status" value="1"/>
</dbReference>
<proteinExistence type="predicted"/>
<keyword evidence="3" id="KW-1185">Reference proteome</keyword>
<dbReference type="GO" id="GO:0004311">
    <property type="term" value="F:geranylgeranyl diphosphate synthase activity"/>
    <property type="evidence" value="ECO:0007669"/>
    <property type="project" value="InterPro"/>
</dbReference>
<gene>
    <name evidence="2" type="ORF">DFR50_11421</name>
</gene>
<evidence type="ECO:0000313" key="3">
    <source>
        <dbReference type="Proteomes" id="UP000253529"/>
    </source>
</evidence>
<dbReference type="SFLD" id="SFLDS00005">
    <property type="entry name" value="Isoprenoid_Synthase_Type_I"/>
    <property type="match status" value="1"/>
</dbReference>
<dbReference type="GO" id="GO:0016117">
    <property type="term" value="P:carotenoid biosynthetic process"/>
    <property type="evidence" value="ECO:0007669"/>
    <property type="project" value="InterPro"/>
</dbReference>
<dbReference type="InterPro" id="IPR033904">
    <property type="entry name" value="Trans_IPPS_HH"/>
</dbReference>
<keyword evidence="1 2" id="KW-0808">Transferase</keyword>
<evidence type="ECO:0000256" key="1">
    <source>
        <dbReference type="ARBA" id="ARBA00022679"/>
    </source>
</evidence>
<reference evidence="2 3" key="1">
    <citation type="submission" date="2018-06" db="EMBL/GenBank/DDBJ databases">
        <title>Genomic Encyclopedia of Type Strains, Phase IV (KMG-IV): sequencing the most valuable type-strain genomes for metagenomic binning, comparative biology and taxonomic classification.</title>
        <authorList>
            <person name="Goeker M."/>
        </authorList>
    </citation>
    <scope>NUCLEOTIDE SEQUENCE [LARGE SCALE GENOMIC DNA]</scope>
    <source>
        <strain evidence="2 3">DSM 24875</strain>
    </source>
</reference>
<dbReference type="SUPFAM" id="SSF48576">
    <property type="entry name" value="Terpenoid synthases"/>
    <property type="match status" value="1"/>
</dbReference>
<evidence type="ECO:0000313" key="2">
    <source>
        <dbReference type="EMBL" id="RBP12192.1"/>
    </source>
</evidence>